<keyword evidence="10 19" id="KW-0249">Electron transport</keyword>
<feature type="transmembrane region" description="Helical" evidence="19">
    <location>
        <begin position="351"/>
        <end position="373"/>
    </location>
</feature>
<feature type="domain" description="Cytochrome b/b6 C-terminal region profile" evidence="21">
    <location>
        <begin position="211"/>
        <end position="379"/>
    </location>
</feature>
<keyword evidence="4 19" id="KW-0813">Transport</keyword>
<dbReference type="PROSITE" id="PS51002">
    <property type="entry name" value="CYTB_NTER"/>
    <property type="match status" value="1"/>
</dbReference>
<comment type="cofactor">
    <cofactor evidence="18">
        <name>heme</name>
        <dbReference type="ChEBI" id="CHEBI:30413"/>
    </cofactor>
    <text evidence="18">Binds 2 heme groups non-covalently.</text>
</comment>
<gene>
    <name evidence="22" type="primary">CYTB</name>
</gene>
<dbReference type="AlphaFoldDB" id="A0A7T2HCX4"/>
<evidence type="ECO:0000256" key="3">
    <source>
        <dbReference type="ARBA" id="ARBA00013531"/>
    </source>
</evidence>
<evidence type="ECO:0000256" key="12">
    <source>
        <dbReference type="ARBA" id="ARBA00023004"/>
    </source>
</evidence>
<feature type="binding site" description="axial binding residue" evidence="18">
    <location>
        <position position="98"/>
    </location>
    <ligand>
        <name>heme b</name>
        <dbReference type="ChEBI" id="CHEBI:60344"/>
        <label>b566</label>
    </ligand>
    <ligandPart>
        <name>Fe</name>
        <dbReference type="ChEBI" id="CHEBI:18248"/>
    </ligandPart>
</feature>
<feature type="domain" description="Cytochrome b/b6 N-terminal region profile" evidence="20">
    <location>
        <begin position="1"/>
        <end position="210"/>
    </location>
</feature>
<evidence type="ECO:0000256" key="15">
    <source>
        <dbReference type="ARBA" id="ARBA00023136"/>
    </source>
</evidence>
<dbReference type="CDD" id="cd00290">
    <property type="entry name" value="cytochrome_b_C"/>
    <property type="match status" value="1"/>
</dbReference>
<dbReference type="InterPro" id="IPR027387">
    <property type="entry name" value="Cytb/b6-like_sf"/>
</dbReference>
<evidence type="ECO:0000256" key="16">
    <source>
        <dbReference type="ARBA" id="ARBA00061233"/>
    </source>
</evidence>
<reference evidence="22" key="1">
    <citation type="submission" date="2020-09" db="EMBL/GenBank/DDBJ databases">
        <authorList>
            <person name="Moon J.-I."/>
            <person name="Lee D.-H."/>
            <person name="Sung H.-C."/>
        </authorList>
    </citation>
    <scope>NUCLEOTIDE SEQUENCE</scope>
    <source>
        <tissue evidence="22">Tail</tissue>
    </source>
</reference>
<keyword evidence="5 18" id="KW-0349">Heme</keyword>
<feature type="transmembrane region" description="Helical" evidence="19">
    <location>
        <begin position="146"/>
        <end position="167"/>
    </location>
</feature>
<evidence type="ECO:0000256" key="17">
    <source>
        <dbReference type="PIRSR" id="PIRSR038885-1"/>
    </source>
</evidence>
<dbReference type="Gene3D" id="1.20.810.10">
    <property type="entry name" value="Cytochrome Bc1 Complex, Chain C"/>
    <property type="match status" value="1"/>
</dbReference>
<dbReference type="GO" id="GO:0005743">
    <property type="term" value="C:mitochondrial inner membrane"/>
    <property type="evidence" value="ECO:0007669"/>
    <property type="project" value="UniProtKB-SubCell"/>
</dbReference>
<dbReference type="InterPro" id="IPR005797">
    <property type="entry name" value="Cyt_b/b6_N"/>
</dbReference>
<keyword evidence="11 19" id="KW-1133">Transmembrane helix</keyword>
<dbReference type="GO" id="GO:0016491">
    <property type="term" value="F:oxidoreductase activity"/>
    <property type="evidence" value="ECO:0007669"/>
    <property type="project" value="UniProtKB-UniRule"/>
</dbReference>
<dbReference type="GO" id="GO:0006122">
    <property type="term" value="P:mitochondrial electron transport, ubiquinol to cytochrome c"/>
    <property type="evidence" value="ECO:0007669"/>
    <property type="project" value="TreeGrafter"/>
</dbReference>
<keyword evidence="8 18" id="KW-0479">Metal-binding</keyword>
<dbReference type="PANTHER" id="PTHR19271">
    <property type="entry name" value="CYTOCHROME B"/>
    <property type="match status" value="1"/>
</dbReference>
<dbReference type="InterPro" id="IPR036150">
    <property type="entry name" value="Cyt_b/b6_C_sf"/>
</dbReference>
<evidence type="ECO:0000256" key="10">
    <source>
        <dbReference type="ARBA" id="ARBA00022982"/>
    </source>
</evidence>
<evidence type="ECO:0000256" key="1">
    <source>
        <dbReference type="ARBA" id="ARBA00002566"/>
    </source>
</evidence>
<dbReference type="SUPFAM" id="SSF81648">
    <property type="entry name" value="a domain/subunit of cytochrome bc1 complex (Ubiquinol-cytochrome c reductase)"/>
    <property type="match status" value="1"/>
</dbReference>
<feature type="transmembrane region" description="Helical" evidence="19">
    <location>
        <begin position="230"/>
        <end position="251"/>
    </location>
</feature>
<comment type="function">
    <text evidence="1 19">Component of the ubiquinol-cytochrome c reductase complex (complex III or cytochrome b-c1 complex) that is part of the mitochondrial respiratory chain. The b-c1 complex mediates electron transfer from ubiquinol to cytochrome c. Contributes to the generation of a proton gradient across the mitochondrial membrane that is then used for ATP synthesis.</text>
</comment>
<evidence type="ECO:0000256" key="19">
    <source>
        <dbReference type="RuleBase" id="RU362117"/>
    </source>
</evidence>
<keyword evidence="6 19" id="KW-0679">Respiratory chain</keyword>
<feature type="transmembrane region" description="Helical" evidence="19">
    <location>
        <begin position="289"/>
        <end position="308"/>
    </location>
</feature>
<feature type="binding site" description="axial binding residue" evidence="18">
    <location>
        <position position="84"/>
    </location>
    <ligand>
        <name>heme b</name>
        <dbReference type="ChEBI" id="CHEBI:60344"/>
        <label>b562</label>
    </ligand>
    <ligandPart>
        <name>Fe</name>
        <dbReference type="ChEBI" id="CHEBI:18248"/>
    </ligandPart>
</feature>
<evidence type="ECO:0000256" key="4">
    <source>
        <dbReference type="ARBA" id="ARBA00022448"/>
    </source>
</evidence>
<keyword evidence="13" id="KW-0830">Ubiquinone</keyword>
<evidence type="ECO:0000256" key="14">
    <source>
        <dbReference type="ARBA" id="ARBA00023128"/>
    </source>
</evidence>
<feature type="transmembrane region" description="Helical" evidence="19">
    <location>
        <begin position="179"/>
        <end position="201"/>
    </location>
</feature>
<dbReference type="GO" id="GO:0008121">
    <property type="term" value="F:quinol-cytochrome-c reductase activity"/>
    <property type="evidence" value="ECO:0007669"/>
    <property type="project" value="InterPro"/>
</dbReference>
<keyword evidence="9" id="KW-0999">Mitochondrion inner membrane</keyword>
<evidence type="ECO:0000256" key="18">
    <source>
        <dbReference type="PIRSR" id="PIRSR038885-2"/>
    </source>
</evidence>
<dbReference type="GO" id="GO:0046872">
    <property type="term" value="F:metal ion binding"/>
    <property type="evidence" value="ECO:0007669"/>
    <property type="project" value="UniProtKB-UniRule"/>
</dbReference>
<comment type="similarity">
    <text evidence="16 19">Belongs to the cytochrome b family.</text>
</comment>
<feature type="binding site" description="axial binding residue" evidence="18">
    <location>
        <position position="183"/>
    </location>
    <ligand>
        <name>heme b</name>
        <dbReference type="ChEBI" id="CHEBI:60344"/>
        <label>b562</label>
    </ligand>
    <ligandPart>
        <name>Fe</name>
        <dbReference type="ChEBI" id="CHEBI:18248"/>
    </ligandPart>
</feature>
<organism evidence="22">
    <name type="scientific">Trachemys scripta troostii</name>
    <dbReference type="NCBI Taxonomy" id="365644"/>
    <lineage>
        <taxon>Eukaryota</taxon>
        <taxon>Metazoa</taxon>
        <taxon>Chordata</taxon>
        <taxon>Craniata</taxon>
        <taxon>Vertebrata</taxon>
        <taxon>Euteleostomi</taxon>
        <taxon>Archelosauria</taxon>
        <taxon>Testudinata</taxon>
        <taxon>Testudines</taxon>
        <taxon>Cryptodira</taxon>
        <taxon>Durocryptodira</taxon>
        <taxon>Testudinoidea</taxon>
        <taxon>Emydidae</taxon>
        <taxon>Trachemys</taxon>
    </lineage>
</organism>
<dbReference type="InterPro" id="IPR030689">
    <property type="entry name" value="Cytochrome_b"/>
</dbReference>
<evidence type="ECO:0000259" key="21">
    <source>
        <dbReference type="PROSITE" id="PS51003"/>
    </source>
</evidence>
<keyword evidence="14 19" id="KW-0496">Mitochondrion</keyword>
<evidence type="ECO:0000259" key="20">
    <source>
        <dbReference type="PROSITE" id="PS51002"/>
    </source>
</evidence>
<dbReference type="Pfam" id="PF00033">
    <property type="entry name" value="Cytochrome_B"/>
    <property type="match status" value="1"/>
</dbReference>
<accession>A0A7T2HCX4</accession>
<dbReference type="InterPro" id="IPR048259">
    <property type="entry name" value="Cytochrome_b_N_euk/bac"/>
</dbReference>
<dbReference type="CDD" id="cd00284">
    <property type="entry name" value="Cytochrome_b_N"/>
    <property type="match status" value="1"/>
</dbReference>
<proteinExistence type="inferred from homology"/>
<comment type="cofactor">
    <cofactor evidence="19">
        <name>heme b</name>
        <dbReference type="ChEBI" id="CHEBI:60344"/>
    </cofactor>
    <text evidence="19">Binds 2 heme groups non-covalently.</text>
</comment>
<protein>
    <recommendedName>
        <fullName evidence="3 19">Cytochrome b</fullName>
    </recommendedName>
</protein>
<dbReference type="GO" id="GO:0045275">
    <property type="term" value="C:respiratory chain complex III"/>
    <property type="evidence" value="ECO:0007669"/>
    <property type="project" value="InterPro"/>
</dbReference>
<comment type="subcellular location">
    <subcellularLocation>
        <location evidence="2">Mitochondrion inner membrane</location>
        <topology evidence="2">Multi-pass membrane protein</topology>
    </subcellularLocation>
</comment>
<dbReference type="PIRSF" id="PIRSF038885">
    <property type="entry name" value="COB"/>
    <property type="match status" value="1"/>
</dbReference>
<keyword evidence="12 18" id="KW-0408">Iron</keyword>
<keyword evidence="15 19" id="KW-0472">Membrane</keyword>
<dbReference type="InterPro" id="IPR048260">
    <property type="entry name" value="Cytochrome_b_C_euk/bac"/>
</dbReference>
<feature type="transmembrane region" description="Helical" evidence="19">
    <location>
        <begin position="320"/>
        <end position="339"/>
    </location>
</feature>
<evidence type="ECO:0000256" key="11">
    <source>
        <dbReference type="ARBA" id="ARBA00022989"/>
    </source>
</evidence>
<dbReference type="PANTHER" id="PTHR19271:SF16">
    <property type="entry name" value="CYTOCHROME B"/>
    <property type="match status" value="1"/>
</dbReference>
<evidence type="ECO:0000313" key="22">
    <source>
        <dbReference type="EMBL" id="QPQ74849.1"/>
    </source>
</evidence>
<evidence type="ECO:0000256" key="7">
    <source>
        <dbReference type="ARBA" id="ARBA00022692"/>
    </source>
</evidence>
<evidence type="ECO:0000256" key="5">
    <source>
        <dbReference type="ARBA" id="ARBA00022617"/>
    </source>
</evidence>
<evidence type="ECO:0000256" key="6">
    <source>
        <dbReference type="ARBA" id="ARBA00022660"/>
    </source>
</evidence>
<dbReference type="FunFam" id="1.20.810.10:FF:000002">
    <property type="entry name" value="Cytochrome b"/>
    <property type="match status" value="1"/>
</dbReference>
<keyword evidence="7 19" id="KW-0812">Transmembrane</keyword>
<dbReference type="Pfam" id="PF00032">
    <property type="entry name" value="Cytochrom_B_C"/>
    <property type="match status" value="1"/>
</dbReference>
<dbReference type="PROSITE" id="PS51003">
    <property type="entry name" value="CYTB_CTER"/>
    <property type="match status" value="1"/>
</dbReference>
<geneLocation type="mitochondrion" evidence="22"/>
<dbReference type="SUPFAM" id="SSF81342">
    <property type="entry name" value="Transmembrane di-heme cytochromes"/>
    <property type="match status" value="1"/>
</dbReference>
<feature type="transmembrane region" description="Helical" evidence="19">
    <location>
        <begin position="31"/>
        <end position="54"/>
    </location>
</feature>
<dbReference type="InterPro" id="IPR016174">
    <property type="entry name" value="Di-haem_cyt_TM"/>
</dbReference>
<evidence type="ECO:0000256" key="9">
    <source>
        <dbReference type="ARBA" id="ARBA00022792"/>
    </source>
</evidence>
<evidence type="ECO:0000256" key="13">
    <source>
        <dbReference type="ARBA" id="ARBA00023075"/>
    </source>
</evidence>
<feature type="binding site" description="axial binding residue" evidence="18">
    <location>
        <position position="197"/>
    </location>
    <ligand>
        <name>heme b</name>
        <dbReference type="ChEBI" id="CHEBI:60344"/>
        <label>b566</label>
    </ligand>
    <ligandPart>
        <name>Fe</name>
        <dbReference type="ChEBI" id="CHEBI:18248"/>
    </ligandPart>
</feature>
<feature type="transmembrane region" description="Helical" evidence="19">
    <location>
        <begin position="114"/>
        <end position="134"/>
    </location>
</feature>
<feature type="transmembrane region" description="Helical" evidence="19">
    <location>
        <begin position="88"/>
        <end position="108"/>
    </location>
</feature>
<dbReference type="InterPro" id="IPR005798">
    <property type="entry name" value="Cyt_b/b6_C"/>
</dbReference>
<name>A0A7T2HCX4_TRASC</name>
<dbReference type="EMBL" id="MW122292">
    <property type="protein sequence ID" value="QPQ74849.1"/>
    <property type="molecule type" value="Genomic_DNA"/>
</dbReference>
<evidence type="ECO:0000256" key="8">
    <source>
        <dbReference type="ARBA" id="ARBA00022723"/>
    </source>
</evidence>
<feature type="binding site" evidence="17">
    <location>
        <position position="202"/>
    </location>
    <ligand>
        <name>a ubiquinone</name>
        <dbReference type="ChEBI" id="CHEBI:16389"/>
    </ligand>
</feature>
<sequence>MTMNLRKTHPLAKIINNSFIDLPSPSNISAWWNFGSLLGTCLILQILTGIFLAMHYSPDISLAFSSVAHITRDVQYGWLIRNMHANGASLFFMCIYLHIGRGLYYGSYLYKETWNTGIILLLLTMATAFVGYVLPWGQMSFWGATVITNLLSAIPYIGNTLVQWIWGGFSVDNATLTRFFTFHFILPFAIMGLTLVHLLFLHETGSNNPTGLNSNIDKIPFHPYFSYKDLLGIILMLTLLLTLTLFSPNLLGDPDNFTPANPLSTPPHIKPEWYFLFAYAILRSIPNKLGGVLALLLSILVLFLMPTLHTSKQRTTQFRPLTQTLFWCLIANLLVLTWIGGQPVENPFITIGQVASILYFSTMLILIPAAGMIENKMLT</sequence>
<evidence type="ECO:0000256" key="2">
    <source>
        <dbReference type="ARBA" id="ARBA00004448"/>
    </source>
</evidence>